<dbReference type="GO" id="GO:0004777">
    <property type="term" value="F:succinate-semialdehyde dehydrogenase (NAD+) activity"/>
    <property type="evidence" value="ECO:0007669"/>
    <property type="project" value="UniProtKB-EC"/>
</dbReference>
<protein>
    <submittedName>
        <fullName evidence="7">Succinate-semialdehyde dehydrogenase i</fullName>
    </submittedName>
</protein>
<organism evidence="7 8">
    <name type="scientific">Venturia nashicola</name>
    <dbReference type="NCBI Taxonomy" id="86259"/>
    <lineage>
        <taxon>Eukaryota</taxon>
        <taxon>Fungi</taxon>
        <taxon>Dikarya</taxon>
        <taxon>Ascomycota</taxon>
        <taxon>Pezizomycotina</taxon>
        <taxon>Dothideomycetes</taxon>
        <taxon>Pleosporomycetidae</taxon>
        <taxon>Venturiales</taxon>
        <taxon>Venturiaceae</taxon>
        <taxon>Venturia</taxon>
    </lineage>
</organism>
<dbReference type="InterPro" id="IPR015590">
    <property type="entry name" value="Aldehyde_DH_dom"/>
</dbReference>
<evidence type="ECO:0000259" key="6">
    <source>
        <dbReference type="Pfam" id="PF00171"/>
    </source>
</evidence>
<evidence type="ECO:0000256" key="1">
    <source>
        <dbReference type="ARBA" id="ARBA00005176"/>
    </source>
</evidence>
<reference evidence="7 8" key="1">
    <citation type="submission" date="2019-04" db="EMBL/GenBank/DDBJ databases">
        <title>High contiguity whole genome sequence and gene annotation resource for two Venturia nashicola isolates.</title>
        <authorList>
            <person name="Prokchorchik M."/>
            <person name="Won K."/>
            <person name="Lee Y."/>
            <person name="Choi E.D."/>
            <person name="Segonzac C."/>
            <person name="Sohn K.H."/>
        </authorList>
    </citation>
    <scope>NUCLEOTIDE SEQUENCE [LARGE SCALE GENOMIC DNA]</scope>
    <source>
        <strain evidence="7 8">PRI2</strain>
    </source>
</reference>
<dbReference type="PANTHER" id="PTHR43353:SF6">
    <property type="entry name" value="CYTOPLASMIC ALDEHYDE DEHYDROGENASE (EUROFUNG)"/>
    <property type="match status" value="1"/>
</dbReference>
<comment type="pathway">
    <text evidence="1">Amino-acid degradation; 4-aminobutanoate degradation.</text>
</comment>
<dbReference type="InterPro" id="IPR050740">
    <property type="entry name" value="Aldehyde_DH_Superfamily"/>
</dbReference>
<dbReference type="STRING" id="86259.A0A4Z1P465"/>
<feature type="active site" evidence="4">
    <location>
        <position position="51"/>
    </location>
</feature>
<accession>A0A4Z1P465</accession>
<dbReference type="EMBL" id="SNSC02000008">
    <property type="protein sequence ID" value="TID22268.1"/>
    <property type="molecule type" value="Genomic_DNA"/>
</dbReference>
<keyword evidence="3 5" id="KW-0560">Oxidoreductase</keyword>
<evidence type="ECO:0000256" key="4">
    <source>
        <dbReference type="PROSITE-ProRule" id="PRU10007"/>
    </source>
</evidence>
<comment type="similarity">
    <text evidence="2 5">Belongs to the aldehyde dehydrogenase family.</text>
</comment>
<dbReference type="PANTHER" id="PTHR43353">
    <property type="entry name" value="SUCCINATE-SEMIALDEHYDE DEHYDROGENASE, MITOCHONDRIAL"/>
    <property type="match status" value="1"/>
</dbReference>
<gene>
    <name evidence="7" type="ORF">E6O75_ATG11062</name>
</gene>
<dbReference type="InterPro" id="IPR016163">
    <property type="entry name" value="Ald_DH_C"/>
</dbReference>
<evidence type="ECO:0000256" key="2">
    <source>
        <dbReference type="ARBA" id="ARBA00009986"/>
    </source>
</evidence>
<dbReference type="PROSITE" id="PS00687">
    <property type="entry name" value="ALDEHYDE_DEHYDR_GLU"/>
    <property type="match status" value="1"/>
</dbReference>
<feature type="domain" description="Aldehyde dehydrogenase" evidence="6">
    <location>
        <begin position="44"/>
        <end position="214"/>
    </location>
</feature>
<dbReference type="InterPro" id="IPR016162">
    <property type="entry name" value="Ald_DH_N"/>
</dbReference>
<proteinExistence type="inferred from homology"/>
<dbReference type="AlphaFoldDB" id="A0A4Z1P465"/>
<dbReference type="InterPro" id="IPR016161">
    <property type="entry name" value="Ald_DH/histidinol_DH"/>
</dbReference>
<dbReference type="Gene3D" id="3.40.605.10">
    <property type="entry name" value="Aldehyde Dehydrogenase, Chain A, domain 1"/>
    <property type="match status" value="2"/>
</dbReference>
<evidence type="ECO:0000313" key="7">
    <source>
        <dbReference type="EMBL" id="TID22268.1"/>
    </source>
</evidence>
<dbReference type="SUPFAM" id="SSF53720">
    <property type="entry name" value="ALDH-like"/>
    <property type="match status" value="1"/>
</dbReference>
<dbReference type="Proteomes" id="UP000298493">
    <property type="component" value="Unassembled WGS sequence"/>
</dbReference>
<dbReference type="InterPro" id="IPR029510">
    <property type="entry name" value="Ald_DH_CS_GLU"/>
</dbReference>
<sequence>MITRKIAPALAAGCSVVIKPPSETPYSCAALAKLAAQAGIPGKLMQECSLELGGNAPFIFFDDADLELAAEGAMFCKFRCTGQTCVCANRIIVQKSIAQKFTALFVQKVEALVVGPGLSPSTTQGPLVNASSVEKVNLHVSDALSKGGKLETGGSSPDHAGYLYRPTVLSNVTTDMLVANDETLAPIFTFETEAGAVKLANETEFGLAGYFFAAEAPVGGVKESGYGREGSMYGLAEYQGIKSVSIGNLNM</sequence>
<dbReference type="PROSITE" id="PS00070">
    <property type="entry name" value="ALDEHYDE_DEHYDR_CYS"/>
    <property type="match status" value="1"/>
</dbReference>
<dbReference type="InterPro" id="IPR016160">
    <property type="entry name" value="Ald_DH_CS_CYS"/>
</dbReference>
<comment type="caution">
    <text evidence="7">The sequence shown here is derived from an EMBL/GenBank/DDBJ whole genome shotgun (WGS) entry which is preliminary data.</text>
</comment>
<evidence type="ECO:0000256" key="3">
    <source>
        <dbReference type="ARBA" id="ARBA00023002"/>
    </source>
</evidence>
<evidence type="ECO:0000313" key="8">
    <source>
        <dbReference type="Proteomes" id="UP000298493"/>
    </source>
</evidence>
<dbReference type="Pfam" id="PF00171">
    <property type="entry name" value="Aldedh"/>
    <property type="match status" value="1"/>
</dbReference>
<dbReference type="GO" id="GO:0005737">
    <property type="term" value="C:cytoplasm"/>
    <property type="evidence" value="ECO:0007669"/>
    <property type="project" value="TreeGrafter"/>
</dbReference>
<dbReference type="FunFam" id="3.40.309.10:FF:000004">
    <property type="entry name" value="Succinate-semialdehyde dehydrogenase I"/>
    <property type="match status" value="1"/>
</dbReference>
<keyword evidence="8" id="KW-1185">Reference proteome</keyword>
<evidence type="ECO:0000256" key="5">
    <source>
        <dbReference type="RuleBase" id="RU003345"/>
    </source>
</evidence>
<dbReference type="Gene3D" id="3.40.309.10">
    <property type="entry name" value="Aldehyde Dehydrogenase, Chain A, domain 2"/>
    <property type="match status" value="1"/>
</dbReference>
<name>A0A4Z1P465_9PEZI</name>
<dbReference type="GO" id="GO:0009450">
    <property type="term" value="P:gamma-aminobutyric acid catabolic process"/>
    <property type="evidence" value="ECO:0007669"/>
    <property type="project" value="TreeGrafter"/>
</dbReference>